<accession>A0A7I8JD35</accession>
<protein>
    <submittedName>
        <fullName evidence="1">Uncharacterized protein</fullName>
    </submittedName>
</protein>
<organism evidence="1">
    <name type="scientific">Spirodela intermedia</name>
    <name type="common">Intermediate duckweed</name>
    <dbReference type="NCBI Taxonomy" id="51605"/>
    <lineage>
        <taxon>Eukaryota</taxon>
        <taxon>Viridiplantae</taxon>
        <taxon>Streptophyta</taxon>
        <taxon>Embryophyta</taxon>
        <taxon>Tracheophyta</taxon>
        <taxon>Spermatophyta</taxon>
        <taxon>Magnoliopsida</taxon>
        <taxon>Liliopsida</taxon>
        <taxon>Araceae</taxon>
        <taxon>Lemnoideae</taxon>
        <taxon>Spirodela</taxon>
    </lineage>
</organism>
<name>A0A7I8JD35_SPIIN</name>
<evidence type="ECO:0000313" key="2">
    <source>
        <dbReference type="Proteomes" id="UP001189122"/>
    </source>
</evidence>
<reference evidence="1 2" key="1">
    <citation type="submission" date="2019-12" db="EMBL/GenBank/DDBJ databases">
        <authorList>
            <person name="Scholz U."/>
            <person name="Mascher M."/>
            <person name="Fiebig A."/>
        </authorList>
    </citation>
    <scope>NUCLEOTIDE SEQUENCE</scope>
</reference>
<dbReference type="EMBL" id="CACRZD030000011">
    <property type="protein sequence ID" value="CAA6668057.1"/>
    <property type="molecule type" value="Genomic_DNA"/>
</dbReference>
<proteinExistence type="predicted"/>
<gene>
    <name evidence="1" type="ORF">SI7747_11014451</name>
</gene>
<dbReference type="Proteomes" id="UP001189122">
    <property type="component" value="Unassembled WGS sequence"/>
</dbReference>
<sequence length="48" mass="5802">MSRRARVITDDYRNPPMALWSTPLSCCHRLRNGRRRRRSKRRIFLTGS</sequence>
<evidence type="ECO:0000313" key="1">
    <source>
        <dbReference type="EMBL" id="CAA2628810.1"/>
    </source>
</evidence>
<keyword evidence="2" id="KW-1185">Reference proteome</keyword>
<dbReference type="AlphaFoldDB" id="A0A7I8JD35"/>
<dbReference type="EMBL" id="LR743598">
    <property type="protein sequence ID" value="CAA2628810.1"/>
    <property type="molecule type" value="Genomic_DNA"/>
</dbReference>